<feature type="compositionally biased region" description="Low complexity" evidence="1">
    <location>
        <begin position="152"/>
        <end position="163"/>
    </location>
</feature>
<organism evidence="3">
    <name type="scientific">Laccaria bicolor (strain S238N-H82 / ATCC MYA-4686)</name>
    <name type="common">Bicoloured deceiver</name>
    <name type="synonym">Laccaria laccata var. bicolor</name>
    <dbReference type="NCBI Taxonomy" id="486041"/>
    <lineage>
        <taxon>Eukaryota</taxon>
        <taxon>Fungi</taxon>
        <taxon>Dikarya</taxon>
        <taxon>Basidiomycota</taxon>
        <taxon>Agaricomycotina</taxon>
        <taxon>Agaricomycetes</taxon>
        <taxon>Agaricomycetidae</taxon>
        <taxon>Agaricales</taxon>
        <taxon>Agaricineae</taxon>
        <taxon>Hydnangiaceae</taxon>
        <taxon>Laccaria</taxon>
    </lineage>
</organism>
<protein>
    <submittedName>
        <fullName evidence="2">Predicted protein</fullName>
    </submittedName>
</protein>
<gene>
    <name evidence="2" type="ORF">LACBIDRAFT_334904</name>
</gene>
<dbReference type="Proteomes" id="UP000001194">
    <property type="component" value="Unassembled WGS sequence"/>
</dbReference>
<dbReference type="RefSeq" id="XP_001889792.1">
    <property type="nucleotide sequence ID" value="XM_001889757.1"/>
</dbReference>
<accession>B0E0Q2</accession>
<dbReference type="HOGENOM" id="CLU_1321104_0_0_1"/>
<proteinExistence type="predicted"/>
<dbReference type="GeneID" id="6085464"/>
<dbReference type="EMBL" id="DS547162">
    <property type="protein sequence ID" value="EDQ99568.1"/>
    <property type="molecule type" value="Genomic_DNA"/>
</dbReference>
<keyword evidence="3" id="KW-1185">Reference proteome</keyword>
<evidence type="ECO:0000256" key="1">
    <source>
        <dbReference type="SAM" id="MobiDB-lite"/>
    </source>
</evidence>
<dbReference type="InParanoid" id="B0E0Q2"/>
<sequence length="208" mass="22572">MIVLSPDIASLAWGELSTLSLSIQGGACFNPRKIFGKSPSIEAYMYVGSVTNVNAIHVEPFDATPFPDRFKDRLNVELFRIDIVFWVGESQSDALLNHPDLIHGEPTSSVYMAYPLITIKGAASKKVGGTKALTKGENRAGSKKVAGARTPKSASKVVGSKKAQPSEEEGRQELRNQIASYFDSAKLVMYDLAWQQGSIGFLGFLDSL</sequence>
<reference evidence="2 3" key="1">
    <citation type="journal article" date="2008" name="Nature">
        <title>The genome of Laccaria bicolor provides insights into mycorrhizal symbiosis.</title>
        <authorList>
            <person name="Martin F."/>
            <person name="Aerts A."/>
            <person name="Ahren D."/>
            <person name="Brun A."/>
            <person name="Danchin E.G.J."/>
            <person name="Duchaussoy F."/>
            <person name="Gibon J."/>
            <person name="Kohler A."/>
            <person name="Lindquist E."/>
            <person name="Pereda V."/>
            <person name="Salamov A."/>
            <person name="Shapiro H.J."/>
            <person name="Wuyts J."/>
            <person name="Blaudez D."/>
            <person name="Buee M."/>
            <person name="Brokstein P."/>
            <person name="Canbaeck B."/>
            <person name="Cohen D."/>
            <person name="Courty P.E."/>
            <person name="Coutinho P.M."/>
            <person name="Delaruelle C."/>
            <person name="Detter J.C."/>
            <person name="Deveau A."/>
            <person name="DiFazio S."/>
            <person name="Duplessis S."/>
            <person name="Fraissinet-Tachet L."/>
            <person name="Lucic E."/>
            <person name="Frey-Klett P."/>
            <person name="Fourrey C."/>
            <person name="Feussner I."/>
            <person name="Gay G."/>
            <person name="Grimwood J."/>
            <person name="Hoegger P.J."/>
            <person name="Jain P."/>
            <person name="Kilaru S."/>
            <person name="Labbe J."/>
            <person name="Lin Y.C."/>
            <person name="Legue V."/>
            <person name="Le Tacon F."/>
            <person name="Marmeisse R."/>
            <person name="Melayah D."/>
            <person name="Montanini B."/>
            <person name="Muratet M."/>
            <person name="Nehls U."/>
            <person name="Niculita-Hirzel H."/>
            <person name="Oudot-Le Secq M.P."/>
            <person name="Peter M."/>
            <person name="Quesneville H."/>
            <person name="Rajashekar B."/>
            <person name="Reich M."/>
            <person name="Rouhier N."/>
            <person name="Schmutz J."/>
            <person name="Yin T."/>
            <person name="Chalot M."/>
            <person name="Henrissat B."/>
            <person name="Kuees U."/>
            <person name="Lucas S."/>
            <person name="Van de Peer Y."/>
            <person name="Podila G.K."/>
            <person name="Polle A."/>
            <person name="Pukkila P.J."/>
            <person name="Richardson P.M."/>
            <person name="Rouze P."/>
            <person name="Sanders I.R."/>
            <person name="Stajich J.E."/>
            <person name="Tunlid A."/>
            <person name="Tuskan G."/>
            <person name="Grigoriev I.V."/>
        </authorList>
    </citation>
    <scope>NUCLEOTIDE SEQUENCE [LARGE SCALE GENOMIC DNA]</scope>
    <source>
        <strain evidence="3">S238N-H82 / ATCC MYA-4686</strain>
    </source>
</reference>
<evidence type="ECO:0000313" key="2">
    <source>
        <dbReference type="EMBL" id="EDQ99568.1"/>
    </source>
</evidence>
<dbReference type="KEGG" id="lbc:LACBIDRAFT_334904"/>
<name>B0E0Q2_LACBS</name>
<evidence type="ECO:0000313" key="3">
    <source>
        <dbReference type="Proteomes" id="UP000001194"/>
    </source>
</evidence>
<dbReference type="AlphaFoldDB" id="B0E0Q2"/>
<feature type="region of interest" description="Disordered" evidence="1">
    <location>
        <begin position="134"/>
        <end position="170"/>
    </location>
</feature>